<gene>
    <name evidence="7" type="ORF">CALK_2316</name>
</gene>
<dbReference type="Proteomes" id="UP000017148">
    <property type="component" value="Unassembled WGS sequence"/>
</dbReference>
<sequence length="115" mass="12493">MIGLLREGGIIAAVYGVSLLIEQYIPMPASVLSMIILFLLLQIRLLTLRHFPTIVPLALRHLPLFFIPPAVHILDSTEALAGSIGRIILLLSISNILVMGVTGAVVQALMTQEEK</sequence>
<keyword evidence="3 6" id="KW-0812">Transmembrane</keyword>
<evidence type="ECO:0000256" key="2">
    <source>
        <dbReference type="ARBA" id="ARBA00022475"/>
    </source>
</evidence>
<dbReference type="PANTHER" id="PTHR33931">
    <property type="entry name" value="HOLIN-LIKE PROTEIN CIDA-RELATED"/>
    <property type="match status" value="1"/>
</dbReference>
<protein>
    <submittedName>
        <fullName evidence="7">LrgA family protein</fullName>
    </submittedName>
</protein>
<evidence type="ECO:0000256" key="6">
    <source>
        <dbReference type="SAM" id="Phobius"/>
    </source>
</evidence>
<dbReference type="AlphaFoldDB" id="U7D4H5"/>
<evidence type="ECO:0000256" key="5">
    <source>
        <dbReference type="ARBA" id="ARBA00023136"/>
    </source>
</evidence>
<accession>U7D4H5</accession>
<reference evidence="7 8" key="1">
    <citation type="journal article" date="2013" name="Environ. Microbiol.">
        <title>Genome analysis of Chitinivibrio alkaliphilus gen. nov., sp. nov., a novel extremely haloalkaliphilic anaerobic chitinolytic bacterium from the candidate phylum Termite Group 3.</title>
        <authorList>
            <person name="Sorokin D.Y."/>
            <person name="Gumerov V.M."/>
            <person name="Rakitin A.L."/>
            <person name="Beletsky A.V."/>
            <person name="Damste J.S."/>
            <person name="Muyzer G."/>
            <person name="Mardanov A.V."/>
            <person name="Ravin N.V."/>
        </authorList>
    </citation>
    <scope>NUCLEOTIDE SEQUENCE [LARGE SCALE GENOMIC DNA]</scope>
    <source>
        <strain evidence="7 8">ACht1</strain>
    </source>
</reference>
<feature type="transmembrane region" description="Helical" evidence="6">
    <location>
        <begin position="86"/>
        <end position="110"/>
    </location>
</feature>
<proteinExistence type="predicted"/>
<evidence type="ECO:0000256" key="1">
    <source>
        <dbReference type="ARBA" id="ARBA00004651"/>
    </source>
</evidence>
<comment type="subcellular location">
    <subcellularLocation>
        <location evidence="1">Cell membrane</location>
        <topology evidence="1">Multi-pass membrane protein</topology>
    </subcellularLocation>
</comment>
<dbReference type="EMBL" id="ASJR01000030">
    <property type="protein sequence ID" value="ERP30828.1"/>
    <property type="molecule type" value="Genomic_DNA"/>
</dbReference>
<evidence type="ECO:0000256" key="4">
    <source>
        <dbReference type="ARBA" id="ARBA00022989"/>
    </source>
</evidence>
<dbReference type="Pfam" id="PF03788">
    <property type="entry name" value="LrgA"/>
    <property type="match status" value="1"/>
</dbReference>
<dbReference type="RefSeq" id="WP_022637677.1">
    <property type="nucleotide sequence ID" value="NZ_ASJR01000030.1"/>
</dbReference>
<keyword evidence="8" id="KW-1185">Reference proteome</keyword>
<dbReference type="GO" id="GO:0005886">
    <property type="term" value="C:plasma membrane"/>
    <property type="evidence" value="ECO:0007669"/>
    <property type="project" value="UniProtKB-SubCell"/>
</dbReference>
<comment type="caution">
    <text evidence="7">The sequence shown here is derived from an EMBL/GenBank/DDBJ whole genome shotgun (WGS) entry which is preliminary data.</text>
</comment>
<dbReference type="InterPro" id="IPR005538">
    <property type="entry name" value="LrgA/CidA"/>
</dbReference>
<evidence type="ECO:0000313" key="8">
    <source>
        <dbReference type="Proteomes" id="UP000017148"/>
    </source>
</evidence>
<keyword evidence="5 6" id="KW-0472">Membrane</keyword>
<dbReference type="PANTHER" id="PTHR33931:SF5">
    <property type="entry name" value="UPF0299 MEMBRANE PROTEIN YOHJ"/>
    <property type="match status" value="1"/>
</dbReference>
<keyword evidence="4 6" id="KW-1133">Transmembrane helix</keyword>
<dbReference type="STRING" id="1313304.CALK_2316"/>
<evidence type="ECO:0000256" key="3">
    <source>
        <dbReference type="ARBA" id="ARBA00022692"/>
    </source>
</evidence>
<organism evidence="7 8">
    <name type="scientific">Chitinivibrio alkaliphilus ACht1</name>
    <dbReference type="NCBI Taxonomy" id="1313304"/>
    <lineage>
        <taxon>Bacteria</taxon>
        <taxon>Pseudomonadati</taxon>
        <taxon>Fibrobacterota</taxon>
        <taxon>Chitinivibrionia</taxon>
        <taxon>Chitinivibrionales</taxon>
        <taxon>Chitinivibrionaceae</taxon>
        <taxon>Chitinivibrio</taxon>
    </lineage>
</organism>
<evidence type="ECO:0000313" key="7">
    <source>
        <dbReference type="EMBL" id="ERP30828.1"/>
    </source>
</evidence>
<name>U7D4H5_9BACT</name>
<feature type="transmembrane region" description="Helical" evidence="6">
    <location>
        <begin position="24"/>
        <end position="41"/>
    </location>
</feature>
<keyword evidence="2" id="KW-1003">Cell membrane</keyword>